<accession>A0ABX1GT64</accession>
<name>A0ABX1GT64_9FLAO</name>
<organism evidence="1 2">
    <name type="scientific">Croceivirga thetidis</name>
    <dbReference type="NCBI Taxonomy" id="2721623"/>
    <lineage>
        <taxon>Bacteria</taxon>
        <taxon>Pseudomonadati</taxon>
        <taxon>Bacteroidota</taxon>
        <taxon>Flavobacteriia</taxon>
        <taxon>Flavobacteriales</taxon>
        <taxon>Flavobacteriaceae</taxon>
        <taxon>Croceivirga</taxon>
    </lineage>
</organism>
<evidence type="ECO:0000313" key="1">
    <source>
        <dbReference type="EMBL" id="NKI32200.1"/>
    </source>
</evidence>
<comment type="caution">
    <text evidence="1">The sequence shown here is derived from an EMBL/GenBank/DDBJ whole genome shotgun (WGS) entry which is preliminary data.</text>
</comment>
<dbReference type="EMBL" id="JAAWWL010000002">
    <property type="protein sequence ID" value="NKI32200.1"/>
    <property type="molecule type" value="Genomic_DNA"/>
</dbReference>
<dbReference type="Proteomes" id="UP000718451">
    <property type="component" value="Unassembled WGS sequence"/>
</dbReference>
<dbReference type="PROSITE" id="PS51257">
    <property type="entry name" value="PROKAR_LIPOPROTEIN"/>
    <property type="match status" value="1"/>
</dbReference>
<dbReference type="Pfam" id="PF19643">
    <property type="entry name" value="DUF6146"/>
    <property type="match status" value="1"/>
</dbReference>
<keyword evidence="2" id="KW-1185">Reference proteome</keyword>
<reference evidence="1 2" key="1">
    <citation type="submission" date="2020-04" db="EMBL/GenBank/DDBJ databases">
        <authorList>
            <person name="Yoon J."/>
        </authorList>
    </citation>
    <scope>NUCLEOTIDE SEQUENCE [LARGE SCALE GENOMIC DNA]</scope>
    <source>
        <strain evidence="1 2">DJ-13</strain>
    </source>
</reference>
<protein>
    <recommendedName>
        <fullName evidence="3">Lipoprotein</fullName>
    </recommendedName>
</protein>
<evidence type="ECO:0008006" key="3">
    <source>
        <dbReference type="Google" id="ProtNLM"/>
    </source>
</evidence>
<proteinExistence type="predicted"/>
<gene>
    <name evidence="1" type="ORF">HCU67_09625</name>
</gene>
<evidence type="ECO:0000313" key="2">
    <source>
        <dbReference type="Proteomes" id="UP000718451"/>
    </source>
</evidence>
<sequence length="151" mass="18115">MKKEILRGISLAILCLSMLGCASQKESLQVSENESEIFDSEDEQAVEISDAETEYEIIIIEPGFYTWLNSIARPSGYYTQSWLENRNQILVLNWNQRVLQPRQFDPNLYIWQIDYDPQIDYGYEVNWKLYNYFIYFQRKYRQRLSAFVPRI</sequence>
<dbReference type="RefSeq" id="WP_168552417.1">
    <property type="nucleotide sequence ID" value="NZ_JAAWWL010000002.1"/>
</dbReference>
<dbReference type="InterPro" id="IPR046144">
    <property type="entry name" value="DUF6146"/>
</dbReference>